<evidence type="ECO:0000256" key="1">
    <source>
        <dbReference type="ARBA" id="ARBA00004429"/>
    </source>
</evidence>
<dbReference type="InterPro" id="IPR045324">
    <property type="entry name" value="Small_multidrug_res"/>
</dbReference>
<dbReference type="PANTHER" id="PTHR30561:SF6">
    <property type="entry name" value="SPERMIDINE EXPORT PROTEIN MDTI"/>
    <property type="match status" value="1"/>
</dbReference>
<dbReference type="Proteomes" id="UP001171606">
    <property type="component" value="Unassembled WGS sequence"/>
</dbReference>
<keyword evidence="5" id="KW-0997">Cell inner membrane</keyword>
<feature type="transmembrane region" description="Helical" evidence="10">
    <location>
        <begin position="59"/>
        <end position="81"/>
    </location>
</feature>
<comment type="subcellular location">
    <subcellularLocation>
        <location evidence="1">Cell inner membrane</location>
        <topology evidence="1">Multi-pass membrane protein</topology>
    </subcellularLocation>
    <subcellularLocation>
        <location evidence="9">Cell membrane</location>
        <topology evidence="9">Multi-pass membrane protein</topology>
    </subcellularLocation>
</comment>
<dbReference type="InterPro" id="IPR000390">
    <property type="entry name" value="Small_drug/metabolite_transptr"/>
</dbReference>
<sequence length="107" mass="11102">MKASAIVFIAVSAAIDVAANMMLEKSDGFRRRGWGAGAIVLLWVAFVLLGQAVKSIDLAIAYAMWGGIGILGTALCAKVLFEQNLKPVGWGGIVLVIAAVVVLSTAD</sequence>
<evidence type="ECO:0000256" key="8">
    <source>
        <dbReference type="ARBA" id="ARBA00023136"/>
    </source>
</evidence>
<protein>
    <recommendedName>
        <fullName evidence="3">Spermidine export protein MdtI</fullName>
    </recommendedName>
</protein>
<comment type="caution">
    <text evidence="11">The sequence shown here is derived from an EMBL/GenBank/DDBJ whole genome shotgun (WGS) entry which is preliminary data.</text>
</comment>
<comment type="similarity">
    <text evidence="9">Belongs to the drug/metabolite transporter (DMT) superfamily. Small multidrug resistance (SMR) (TC 2.A.7.1) family.</text>
</comment>
<feature type="transmembrane region" description="Helical" evidence="10">
    <location>
        <begin position="35"/>
        <end position="53"/>
    </location>
</feature>
<dbReference type="Pfam" id="PF00893">
    <property type="entry name" value="Multi_Drug_Res"/>
    <property type="match status" value="1"/>
</dbReference>
<evidence type="ECO:0000256" key="4">
    <source>
        <dbReference type="ARBA" id="ARBA00022475"/>
    </source>
</evidence>
<evidence type="ECO:0000256" key="2">
    <source>
        <dbReference type="ARBA" id="ARBA00011359"/>
    </source>
</evidence>
<gene>
    <name evidence="11" type="ORF">QZM52_25605</name>
</gene>
<accession>A0ABT8PHW7</accession>
<evidence type="ECO:0000256" key="9">
    <source>
        <dbReference type="RuleBase" id="RU003942"/>
    </source>
</evidence>
<evidence type="ECO:0000256" key="7">
    <source>
        <dbReference type="ARBA" id="ARBA00022989"/>
    </source>
</evidence>
<name>A0ABT8PHW7_9BURK</name>
<evidence type="ECO:0000313" key="12">
    <source>
        <dbReference type="Proteomes" id="UP001171606"/>
    </source>
</evidence>
<dbReference type="RefSeq" id="WP_301756745.1">
    <property type="nucleotide sequence ID" value="NZ_JAUJSQ010000011.1"/>
</dbReference>
<evidence type="ECO:0000256" key="10">
    <source>
        <dbReference type="SAM" id="Phobius"/>
    </source>
</evidence>
<keyword evidence="8 10" id="KW-0472">Membrane</keyword>
<dbReference type="PANTHER" id="PTHR30561">
    <property type="entry name" value="SMR FAMILY PROTON-DEPENDENT DRUG EFFLUX TRANSPORTER SUGE"/>
    <property type="match status" value="1"/>
</dbReference>
<dbReference type="InterPro" id="IPR037185">
    <property type="entry name" value="EmrE-like"/>
</dbReference>
<keyword evidence="4" id="KW-1003">Cell membrane</keyword>
<dbReference type="EMBL" id="JAUJSQ010000011">
    <property type="protein sequence ID" value="MDN7934658.1"/>
    <property type="molecule type" value="Genomic_DNA"/>
</dbReference>
<keyword evidence="6 9" id="KW-0812">Transmembrane</keyword>
<feature type="transmembrane region" description="Helical" evidence="10">
    <location>
        <begin position="6"/>
        <end position="23"/>
    </location>
</feature>
<evidence type="ECO:0000313" key="11">
    <source>
        <dbReference type="EMBL" id="MDN7934658.1"/>
    </source>
</evidence>
<feature type="transmembrane region" description="Helical" evidence="10">
    <location>
        <begin position="88"/>
        <end position="106"/>
    </location>
</feature>
<evidence type="ECO:0000256" key="3">
    <source>
        <dbReference type="ARBA" id="ARBA00021114"/>
    </source>
</evidence>
<comment type="subunit">
    <text evidence="2">Forms a complex with MdtJ.</text>
</comment>
<keyword evidence="7 10" id="KW-1133">Transmembrane helix</keyword>
<evidence type="ECO:0000256" key="5">
    <source>
        <dbReference type="ARBA" id="ARBA00022519"/>
    </source>
</evidence>
<proteinExistence type="inferred from homology"/>
<dbReference type="Gene3D" id="1.10.3730.20">
    <property type="match status" value="1"/>
</dbReference>
<keyword evidence="12" id="KW-1185">Reference proteome</keyword>
<organism evidence="11 12">
    <name type="scientific">Burkholderia metallica</name>
    <dbReference type="NCBI Taxonomy" id="488729"/>
    <lineage>
        <taxon>Bacteria</taxon>
        <taxon>Pseudomonadati</taxon>
        <taxon>Pseudomonadota</taxon>
        <taxon>Betaproteobacteria</taxon>
        <taxon>Burkholderiales</taxon>
        <taxon>Burkholderiaceae</taxon>
        <taxon>Burkholderia</taxon>
        <taxon>Burkholderia cepacia complex</taxon>
    </lineage>
</organism>
<reference evidence="11" key="1">
    <citation type="submission" date="2023-07" db="EMBL/GenBank/DDBJ databases">
        <title>A collection of bacterial strains from the Burkholderia cepacia Research Laboratory and Repository.</title>
        <authorList>
            <person name="Lipuma J."/>
            <person name="Spilker T."/>
            <person name="Caverly L."/>
        </authorList>
    </citation>
    <scope>NUCLEOTIDE SEQUENCE</scope>
    <source>
        <strain evidence="11">AU42020</strain>
    </source>
</reference>
<evidence type="ECO:0000256" key="6">
    <source>
        <dbReference type="ARBA" id="ARBA00022692"/>
    </source>
</evidence>
<dbReference type="SUPFAM" id="SSF103481">
    <property type="entry name" value="Multidrug resistance efflux transporter EmrE"/>
    <property type="match status" value="1"/>
</dbReference>